<dbReference type="GO" id="GO:0005524">
    <property type="term" value="F:ATP binding"/>
    <property type="evidence" value="ECO:0007669"/>
    <property type="project" value="UniProtKB-KW"/>
</dbReference>
<dbReference type="EMBL" id="ML996687">
    <property type="protein sequence ID" value="KAF2405042.1"/>
    <property type="molecule type" value="Genomic_DNA"/>
</dbReference>
<name>A0A6G1I9U2_9PEZI</name>
<keyword evidence="1" id="KW-0547">Nucleotide-binding</keyword>
<evidence type="ECO:0000313" key="5">
    <source>
        <dbReference type="Proteomes" id="UP000799640"/>
    </source>
</evidence>
<dbReference type="AlphaFoldDB" id="A0A6G1I9U2"/>
<keyword evidence="5" id="KW-1185">Reference proteome</keyword>
<gene>
    <name evidence="4" type="ORF">EJ06DRAFT_485504</name>
</gene>
<evidence type="ECO:0000313" key="4">
    <source>
        <dbReference type="EMBL" id="KAF2405042.1"/>
    </source>
</evidence>
<organism evidence="4 5">
    <name type="scientific">Trichodelitschia bisporula</name>
    <dbReference type="NCBI Taxonomy" id="703511"/>
    <lineage>
        <taxon>Eukaryota</taxon>
        <taxon>Fungi</taxon>
        <taxon>Dikarya</taxon>
        <taxon>Ascomycota</taxon>
        <taxon>Pezizomycotina</taxon>
        <taxon>Dothideomycetes</taxon>
        <taxon>Dothideomycetes incertae sedis</taxon>
        <taxon>Phaeotrichales</taxon>
        <taxon>Phaeotrichaceae</taxon>
        <taxon>Trichodelitschia</taxon>
    </lineage>
</organism>
<dbReference type="SUPFAM" id="SSF52540">
    <property type="entry name" value="P-loop containing nucleoside triphosphate hydrolases"/>
    <property type="match status" value="1"/>
</dbReference>
<proteinExistence type="inferred from homology"/>
<dbReference type="Proteomes" id="UP000799640">
    <property type="component" value="Unassembled WGS sequence"/>
</dbReference>
<evidence type="ECO:0000256" key="2">
    <source>
        <dbReference type="ARBA" id="ARBA00022840"/>
    </source>
</evidence>
<comment type="similarity">
    <text evidence="3">Belongs to the KTI12 family.</text>
</comment>
<dbReference type="PANTHER" id="PTHR12435">
    <property type="match status" value="1"/>
</dbReference>
<dbReference type="InterPro" id="IPR013641">
    <property type="entry name" value="KTI12/PSTK"/>
</dbReference>
<dbReference type="Gene3D" id="3.40.50.300">
    <property type="entry name" value="P-loop containing nucleotide triphosphate hydrolases"/>
    <property type="match status" value="1"/>
</dbReference>
<sequence>MPLLMITGYPSSGKTHRSTQLHTYFTSRISSSSLPLRAIHISDDTLNVPRSAYAEARTEKTARAELMSAVKRELTRDAIVIVDAPNYIKGFRYQMFCEAKAVQTPSCVVEVHIGTPIDTCRENNLRAREVDPATAYADEVFDNLVFRYEEPNGMTRWDSPLFTVLYDDPAPPGEAIWDALVGNDGRVKMVRPNAATVLRPATQQDYLYELDKQTSEIVAHILTWQKDHPGEEGGQVSVPLVQEVLQLPTKPLSVPQLQRIRRQFLALNRQHSLDKARIGALFVDYLNDQFGR</sequence>
<dbReference type="OrthoDB" id="9972657at2759"/>
<protein>
    <submittedName>
        <fullName evidence="4">Chromatin associated protein KTI12</fullName>
    </submittedName>
</protein>
<evidence type="ECO:0000256" key="3">
    <source>
        <dbReference type="ARBA" id="ARBA00025768"/>
    </source>
</evidence>
<dbReference type="Pfam" id="PF08433">
    <property type="entry name" value="KTI12"/>
    <property type="match status" value="1"/>
</dbReference>
<evidence type="ECO:0000256" key="1">
    <source>
        <dbReference type="ARBA" id="ARBA00022741"/>
    </source>
</evidence>
<accession>A0A6G1I9U2</accession>
<keyword evidence="2" id="KW-0067">ATP-binding</keyword>
<reference evidence="4" key="1">
    <citation type="journal article" date="2020" name="Stud. Mycol.">
        <title>101 Dothideomycetes genomes: a test case for predicting lifestyles and emergence of pathogens.</title>
        <authorList>
            <person name="Haridas S."/>
            <person name="Albert R."/>
            <person name="Binder M."/>
            <person name="Bloem J."/>
            <person name="Labutti K."/>
            <person name="Salamov A."/>
            <person name="Andreopoulos B."/>
            <person name="Baker S."/>
            <person name="Barry K."/>
            <person name="Bills G."/>
            <person name="Bluhm B."/>
            <person name="Cannon C."/>
            <person name="Castanera R."/>
            <person name="Culley D."/>
            <person name="Daum C."/>
            <person name="Ezra D."/>
            <person name="Gonzalez J."/>
            <person name="Henrissat B."/>
            <person name="Kuo A."/>
            <person name="Liang C."/>
            <person name="Lipzen A."/>
            <person name="Lutzoni F."/>
            <person name="Magnuson J."/>
            <person name="Mondo S."/>
            <person name="Nolan M."/>
            <person name="Ohm R."/>
            <person name="Pangilinan J."/>
            <person name="Park H.-J."/>
            <person name="Ramirez L."/>
            <person name="Alfaro M."/>
            <person name="Sun H."/>
            <person name="Tritt A."/>
            <person name="Yoshinaga Y."/>
            <person name="Zwiers L.-H."/>
            <person name="Turgeon B."/>
            <person name="Goodwin S."/>
            <person name="Spatafora J."/>
            <person name="Crous P."/>
            <person name="Grigoriev I."/>
        </authorList>
    </citation>
    <scope>NUCLEOTIDE SEQUENCE</scope>
    <source>
        <strain evidence="4">CBS 262.69</strain>
    </source>
</reference>
<dbReference type="InterPro" id="IPR027417">
    <property type="entry name" value="P-loop_NTPase"/>
</dbReference>